<dbReference type="Gene3D" id="3.40.30.20">
    <property type="match status" value="1"/>
</dbReference>
<evidence type="ECO:0000259" key="7">
    <source>
        <dbReference type="Pfam" id="PF07976"/>
    </source>
</evidence>
<dbReference type="InterPro" id="IPR036249">
    <property type="entry name" value="Thioredoxin-like_sf"/>
</dbReference>
<dbReference type="SUPFAM" id="SSF52833">
    <property type="entry name" value="Thioredoxin-like"/>
    <property type="match status" value="1"/>
</dbReference>
<evidence type="ECO:0000256" key="4">
    <source>
        <dbReference type="ARBA" id="ARBA00022827"/>
    </source>
</evidence>
<accession>A0A067M898</accession>
<evidence type="ECO:0000313" key="9">
    <source>
        <dbReference type="Proteomes" id="UP000027195"/>
    </source>
</evidence>
<name>A0A067M898_BOTB1</name>
<protein>
    <submittedName>
        <fullName evidence="8">Uncharacterized protein</fullName>
    </submittedName>
</protein>
<dbReference type="GO" id="GO:0071949">
    <property type="term" value="F:FAD binding"/>
    <property type="evidence" value="ECO:0007669"/>
    <property type="project" value="InterPro"/>
</dbReference>
<keyword evidence="3" id="KW-0285">Flavoprotein</keyword>
<dbReference type="InParanoid" id="A0A067M898"/>
<dbReference type="Pfam" id="PF07976">
    <property type="entry name" value="Phe_hydrox_dim"/>
    <property type="match status" value="1"/>
</dbReference>
<dbReference type="Gene3D" id="3.50.50.60">
    <property type="entry name" value="FAD/NAD(P)-binding domain"/>
    <property type="match status" value="1"/>
</dbReference>
<keyword evidence="9" id="KW-1185">Reference proteome</keyword>
<reference evidence="9" key="1">
    <citation type="journal article" date="2014" name="Proc. Natl. Acad. Sci. U.S.A.">
        <title>Extensive sampling of basidiomycete genomes demonstrates inadequacy of the white-rot/brown-rot paradigm for wood decay fungi.</title>
        <authorList>
            <person name="Riley R."/>
            <person name="Salamov A.A."/>
            <person name="Brown D.W."/>
            <person name="Nagy L.G."/>
            <person name="Floudas D."/>
            <person name="Held B.W."/>
            <person name="Levasseur A."/>
            <person name="Lombard V."/>
            <person name="Morin E."/>
            <person name="Otillar R."/>
            <person name="Lindquist E.A."/>
            <person name="Sun H."/>
            <person name="LaButti K.M."/>
            <person name="Schmutz J."/>
            <person name="Jabbour D."/>
            <person name="Luo H."/>
            <person name="Baker S.E."/>
            <person name="Pisabarro A.G."/>
            <person name="Walton J.D."/>
            <person name="Blanchette R.A."/>
            <person name="Henrissat B."/>
            <person name="Martin F."/>
            <person name="Cullen D."/>
            <person name="Hibbett D.S."/>
            <person name="Grigoriev I.V."/>
        </authorList>
    </citation>
    <scope>NUCLEOTIDE SEQUENCE [LARGE SCALE GENOMIC DNA]</scope>
    <source>
        <strain evidence="9">FD-172 SS1</strain>
    </source>
</reference>
<feature type="domain" description="FAD-binding" evidence="6">
    <location>
        <begin position="6"/>
        <end position="354"/>
    </location>
</feature>
<dbReference type="InterPro" id="IPR050641">
    <property type="entry name" value="RIFMO-like"/>
</dbReference>
<dbReference type="SUPFAM" id="SSF51905">
    <property type="entry name" value="FAD/NAD(P)-binding domain"/>
    <property type="match status" value="1"/>
</dbReference>
<proteinExistence type="inferred from homology"/>
<feature type="domain" description="Phenol hydroxylase-like C-terminal dimerisation" evidence="7">
    <location>
        <begin position="517"/>
        <end position="561"/>
    </location>
</feature>
<dbReference type="InterPro" id="IPR012941">
    <property type="entry name" value="Phe_hydrox_C_dim_dom"/>
</dbReference>
<dbReference type="GO" id="GO:0016709">
    <property type="term" value="F:oxidoreductase activity, acting on paired donors, with incorporation or reduction of molecular oxygen, NAD(P)H as one donor, and incorporation of one atom of oxygen"/>
    <property type="evidence" value="ECO:0007669"/>
    <property type="project" value="UniProtKB-ARBA"/>
</dbReference>
<dbReference type="EMBL" id="KL198063">
    <property type="protein sequence ID" value="KDQ10915.1"/>
    <property type="molecule type" value="Genomic_DNA"/>
</dbReference>
<dbReference type="InterPro" id="IPR002938">
    <property type="entry name" value="FAD-bd"/>
</dbReference>
<comment type="cofactor">
    <cofactor evidence="1">
        <name>FAD</name>
        <dbReference type="ChEBI" id="CHEBI:57692"/>
    </cofactor>
</comment>
<dbReference type="HOGENOM" id="CLU_009665_20_3_1"/>
<dbReference type="InterPro" id="IPR036188">
    <property type="entry name" value="FAD/NAD-bd_sf"/>
</dbReference>
<sequence length="565" mass="60824">MSSPPAVLVVGAGPAGLAAALSLAQNGVPVRIIEKSNAYQAGSRGVGIQPRTLEAFASFGVLDDIFARGATKNKMRAYAPNGRDVAREWESFEILEPSPSAPYPNPCLIPQDDTEAILRDHLQRYNVQVELGRELVSLEQDDEGVTAQIVSHSDTSSTPETVRVSWMIGADGAKGITRKALGLEFVGETREGEGFLLADLEVENFNRDAWQLWGTAGSGGTGGVALRPLPGDSRCVLLGRMESMDVVWDADLSRIQEHFNAISKRDDIKFTRANWASKWRPNIRMVNKFYSGRVFVIGDAAHVHSPTGGQGLNSSVQDAHNLAWKITLAYKKAASPSLLSTYETERMPIIAEMLNISTKLLDKYQFTIGSTVSSATLNAAADPWLRDQKLRQLGVNCRWSPIVVDERTPAVEGQVNDVYGVEAGVLRAGDRAPDASGLIDVSSVTTTTLFGEFSSTSHTVLVFAEQDGSIALPILRKLAPYSAQVSPNSSLVQSIVILPSTLASHSCEGSSGKMLVDREGHAYDAYAIKDEGYVVIVRPDGVVGAIVKGVDGIEKYFSGVFGTNV</sequence>
<dbReference type="PANTHER" id="PTHR43004:SF19">
    <property type="entry name" value="BINDING MONOOXYGENASE, PUTATIVE (JCVI)-RELATED"/>
    <property type="match status" value="1"/>
</dbReference>
<evidence type="ECO:0000313" key="8">
    <source>
        <dbReference type="EMBL" id="KDQ10915.1"/>
    </source>
</evidence>
<comment type="similarity">
    <text evidence="2">Belongs to the PheA/TfdB FAD monooxygenase family.</text>
</comment>
<dbReference type="PANTHER" id="PTHR43004">
    <property type="entry name" value="TRK SYSTEM POTASSIUM UPTAKE PROTEIN"/>
    <property type="match status" value="1"/>
</dbReference>
<evidence type="ECO:0000259" key="6">
    <source>
        <dbReference type="Pfam" id="PF01494"/>
    </source>
</evidence>
<evidence type="ECO:0000256" key="5">
    <source>
        <dbReference type="ARBA" id="ARBA00023002"/>
    </source>
</evidence>
<evidence type="ECO:0000256" key="3">
    <source>
        <dbReference type="ARBA" id="ARBA00022630"/>
    </source>
</evidence>
<dbReference type="Gene3D" id="3.30.70.2450">
    <property type="match status" value="1"/>
</dbReference>
<dbReference type="STRING" id="930990.A0A067M898"/>
<dbReference type="InterPro" id="IPR038220">
    <property type="entry name" value="PHOX_C_sf"/>
</dbReference>
<dbReference type="AlphaFoldDB" id="A0A067M898"/>
<keyword evidence="5" id="KW-0560">Oxidoreductase</keyword>
<dbReference type="OrthoDB" id="2690153at2759"/>
<keyword evidence="4" id="KW-0274">FAD</keyword>
<organism evidence="8 9">
    <name type="scientific">Botryobasidium botryosum (strain FD-172 SS1)</name>
    <dbReference type="NCBI Taxonomy" id="930990"/>
    <lineage>
        <taxon>Eukaryota</taxon>
        <taxon>Fungi</taxon>
        <taxon>Dikarya</taxon>
        <taxon>Basidiomycota</taxon>
        <taxon>Agaricomycotina</taxon>
        <taxon>Agaricomycetes</taxon>
        <taxon>Cantharellales</taxon>
        <taxon>Botryobasidiaceae</taxon>
        <taxon>Botryobasidium</taxon>
    </lineage>
</organism>
<evidence type="ECO:0000256" key="1">
    <source>
        <dbReference type="ARBA" id="ARBA00001974"/>
    </source>
</evidence>
<dbReference type="Proteomes" id="UP000027195">
    <property type="component" value="Unassembled WGS sequence"/>
</dbReference>
<dbReference type="PRINTS" id="PR00420">
    <property type="entry name" value="RNGMNOXGNASE"/>
</dbReference>
<evidence type="ECO:0000256" key="2">
    <source>
        <dbReference type="ARBA" id="ARBA00007801"/>
    </source>
</evidence>
<dbReference type="Pfam" id="PF01494">
    <property type="entry name" value="FAD_binding_3"/>
    <property type="match status" value="1"/>
</dbReference>
<gene>
    <name evidence="8" type="ORF">BOTBODRAFT_35858</name>
</gene>